<evidence type="ECO:0000313" key="2">
    <source>
        <dbReference type="EMBL" id="KAG5642095.1"/>
    </source>
</evidence>
<evidence type="ECO:0000256" key="1">
    <source>
        <dbReference type="SAM" id="MobiDB-lite"/>
    </source>
</evidence>
<protein>
    <submittedName>
        <fullName evidence="2">Uncharacterized protein</fullName>
    </submittedName>
</protein>
<dbReference type="EMBL" id="JABCKV010000217">
    <property type="protein sequence ID" value="KAG5642095.1"/>
    <property type="molecule type" value="Genomic_DNA"/>
</dbReference>
<proteinExistence type="predicted"/>
<gene>
    <name evidence="2" type="ORF">DXG03_003619</name>
</gene>
<comment type="caution">
    <text evidence="2">The sequence shown here is derived from an EMBL/GenBank/DDBJ whole genome shotgun (WGS) entry which is preliminary data.</text>
</comment>
<reference evidence="2" key="2">
    <citation type="submission" date="2021-10" db="EMBL/GenBank/DDBJ databases">
        <title>Phylogenomics reveals ancestral predisposition of the termite-cultivated fungus Termitomyces towards a domesticated lifestyle.</title>
        <authorList>
            <person name="Auxier B."/>
            <person name="Grum-Grzhimaylo A."/>
            <person name="Cardenas M.E."/>
            <person name="Lodge J.D."/>
            <person name="Laessoe T."/>
            <person name="Pedersen O."/>
            <person name="Smith M.E."/>
            <person name="Kuyper T.W."/>
            <person name="Franco-Molano E.A."/>
            <person name="Baroni T.J."/>
            <person name="Aanen D.K."/>
        </authorList>
    </citation>
    <scope>NUCLEOTIDE SEQUENCE</scope>
    <source>
        <strain evidence="2">AP01</strain>
        <tissue evidence="2">Mycelium</tissue>
    </source>
</reference>
<reference evidence="2" key="1">
    <citation type="submission" date="2020-07" db="EMBL/GenBank/DDBJ databases">
        <authorList>
            <person name="Nieuwenhuis M."/>
            <person name="Van De Peppel L.J.J."/>
        </authorList>
    </citation>
    <scope>NUCLEOTIDE SEQUENCE</scope>
    <source>
        <strain evidence="2">AP01</strain>
        <tissue evidence="2">Mycelium</tissue>
    </source>
</reference>
<dbReference type="Proteomes" id="UP000775547">
    <property type="component" value="Unassembled WGS sequence"/>
</dbReference>
<organism evidence="2 3">
    <name type="scientific">Asterophora parasitica</name>
    <dbReference type="NCBI Taxonomy" id="117018"/>
    <lineage>
        <taxon>Eukaryota</taxon>
        <taxon>Fungi</taxon>
        <taxon>Dikarya</taxon>
        <taxon>Basidiomycota</taxon>
        <taxon>Agaricomycotina</taxon>
        <taxon>Agaricomycetes</taxon>
        <taxon>Agaricomycetidae</taxon>
        <taxon>Agaricales</taxon>
        <taxon>Tricholomatineae</taxon>
        <taxon>Lyophyllaceae</taxon>
        <taxon>Asterophora</taxon>
    </lineage>
</organism>
<feature type="region of interest" description="Disordered" evidence="1">
    <location>
        <begin position="29"/>
        <end position="65"/>
    </location>
</feature>
<name>A0A9P7G3E6_9AGAR</name>
<accession>A0A9P7G3E6</accession>
<keyword evidence="3" id="KW-1185">Reference proteome</keyword>
<evidence type="ECO:0000313" key="3">
    <source>
        <dbReference type="Proteomes" id="UP000775547"/>
    </source>
</evidence>
<sequence>MSINKLDSMTGVFSQPILDQIKGQSTAPLAGATSAAAPTSTGSHTSATGSSTGSATVTKSSAPAQTSNAAISTKAGWFGIVVGAIVGATMF</sequence>
<dbReference type="AlphaFoldDB" id="A0A9P7G3E6"/>
<feature type="compositionally biased region" description="Low complexity" evidence="1">
    <location>
        <begin position="29"/>
        <end position="62"/>
    </location>
</feature>